<organism evidence="1 2">
    <name type="scientific">Brachionus calyciflorus</name>
    <dbReference type="NCBI Taxonomy" id="104777"/>
    <lineage>
        <taxon>Eukaryota</taxon>
        <taxon>Metazoa</taxon>
        <taxon>Spiralia</taxon>
        <taxon>Gnathifera</taxon>
        <taxon>Rotifera</taxon>
        <taxon>Eurotatoria</taxon>
        <taxon>Monogononta</taxon>
        <taxon>Pseudotrocha</taxon>
        <taxon>Ploima</taxon>
        <taxon>Brachionidae</taxon>
        <taxon>Brachionus</taxon>
    </lineage>
</organism>
<evidence type="ECO:0008006" key="3">
    <source>
        <dbReference type="Google" id="ProtNLM"/>
    </source>
</evidence>
<dbReference type="Proteomes" id="UP000663879">
    <property type="component" value="Unassembled WGS sequence"/>
</dbReference>
<comment type="caution">
    <text evidence="1">The sequence shown here is derived from an EMBL/GenBank/DDBJ whole genome shotgun (WGS) entry which is preliminary data.</text>
</comment>
<reference evidence="1" key="1">
    <citation type="submission" date="2021-02" db="EMBL/GenBank/DDBJ databases">
        <authorList>
            <person name="Nowell W R."/>
        </authorList>
    </citation>
    <scope>NUCLEOTIDE SEQUENCE</scope>
    <source>
        <strain evidence="1">Ploen Becks lab</strain>
    </source>
</reference>
<accession>A0A813M5M8</accession>
<dbReference type="InterPro" id="IPR036397">
    <property type="entry name" value="RNaseH_sf"/>
</dbReference>
<dbReference type="GO" id="GO:0003676">
    <property type="term" value="F:nucleic acid binding"/>
    <property type="evidence" value="ECO:0007669"/>
    <property type="project" value="InterPro"/>
</dbReference>
<dbReference type="OrthoDB" id="2266637at2759"/>
<dbReference type="EMBL" id="CAJNOC010000141">
    <property type="protein sequence ID" value="CAF0718693.1"/>
    <property type="molecule type" value="Genomic_DNA"/>
</dbReference>
<dbReference type="AlphaFoldDB" id="A0A813M5M8"/>
<evidence type="ECO:0000313" key="2">
    <source>
        <dbReference type="Proteomes" id="UP000663879"/>
    </source>
</evidence>
<name>A0A813M5M8_9BILA</name>
<sequence length="144" mass="16819">MYPDNDLSEDELVRSAESCWTDLLKCRAKWDKNSNRPYFEGHERLICICNELSLIESDGNSKVISLEKFREIISMHPAFNVDCTYLERLASSHGHKVLFCPKFHCKLNPVEGVFSDLKQLVRKNNDQDFSKINDLIQKAFYDRN</sequence>
<keyword evidence="2" id="KW-1185">Reference proteome</keyword>
<protein>
    <recommendedName>
        <fullName evidence="3">Tc1-like transposase DDE domain-containing protein</fullName>
    </recommendedName>
</protein>
<dbReference type="Gene3D" id="3.30.420.10">
    <property type="entry name" value="Ribonuclease H-like superfamily/Ribonuclease H"/>
    <property type="match status" value="1"/>
</dbReference>
<proteinExistence type="predicted"/>
<gene>
    <name evidence="1" type="ORF">OXX778_LOCUS1975</name>
</gene>
<evidence type="ECO:0000313" key="1">
    <source>
        <dbReference type="EMBL" id="CAF0718693.1"/>
    </source>
</evidence>